<name>A0A5R9EHE9_9ACTN</name>
<sequence>MIVASRHELTVDQAKAVMHTLPSPAPDVDALQELASFRGQLCSCLHRRGDALFELVEAMLCTAGPVRSPVELSLEPEFLRRHSSVYDALHHGRVSIDRLRRPWFSACPRPGRVSR</sequence>
<dbReference type="EMBL" id="VAWE01000001">
    <property type="protein sequence ID" value="TLQ47253.1"/>
    <property type="molecule type" value="Genomic_DNA"/>
</dbReference>
<accession>A0A5R9EHE9</accession>
<dbReference type="RefSeq" id="WP_138056537.1">
    <property type="nucleotide sequence ID" value="NZ_VAWE01000001.1"/>
</dbReference>
<comment type="caution">
    <text evidence="2">The sequence shown here is derived from an EMBL/GenBank/DDBJ whole genome shotgun (WGS) entry which is preliminary data.</text>
</comment>
<organism evidence="2 3">
    <name type="scientific">Streptomyces marianii</name>
    <dbReference type="NCBI Taxonomy" id="1817406"/>
    <lineage>
        <taxon>Bacteria</taxon>
        <taxon>Bacillati</taxon>
        <taxon>Actinomycetota</taxon>
        <taxon>Actinomycetes</taxon>
        <taxon>Kitasatosporales</taxon>
        <taxon>Streptomycetaceae</taxon>
        <taxon>Streptomyces</taxon>
    </lineage>
</organism>
<keyword evidence="3" id="KW-1185">Reference proteome</keyword>
<evidence type="ECO:0000259" key="1">
    <source>
        <dbReference type="Pfam" id="PF13546"/>
    </source>
</evidence>
<dbReference type="Pfam" id="PF13546">
    <property type="entry name" value="DDE_5"/>
    <property type="match status" value="1"/>
</dbReference>
<feature type="domain" description="Transposase IS701-like DDE" evidence="1">
    <location>
        <begin position="41"/>
        <end position="101"/>
    </location>
</feature>
<reference evidence="2 3" key="1">
    <citation type="submission" date="2019-05" db="EMBL/GenBank/DDBJ databases">
        <title>Streptomyces marianii sp. nov., a novel marine actinomycete from southern coast of India.</title>
        <authorList>
            <person name="Iniyan A.M."/>
            <person name="Wink J."/>
            <person name="Ramprasad E."/>
            <person name="Ramana C.V."/>
            <person name="Bunk B."/>
            <person name="Sproer C."/>
            <person name="Joseph F.-J.R.S."/>
            <person name="Vincent S.G.P."/>
        </authorList>
    </citation>
    <scope>NUCLEOTIDE SEQUENCE [LARGE SCALE GENOMIC DNA]</scope>
    <source>
        <strain evidence="2 3">ICN19</strain>
    </source>
</reference>
<dbReference type="InterPro" id="IPR038721">
    <property type="entry name" value="IS701-like_DDE_dom"/>
</dbReference>
<evidence type="ECO:0000313" key="2">
    <source>
        <dbReference type="EMBL" id="TLQ47253.1"/>
    </source>
</evidence>
<proteinExistence type="predicted"/>
<evidence type="ECO:0000313" key="3">
    <source>
        <dbReference type="Proteomes" id="UP000305921"/>
    </source>
</evidence>
<gene>
    <name evidence="2" type="ORF">FEF34_33700</name>
</gene>
<dbReference type="AlphaFoldDB" id="A0A5R9EHE9"/>
<dbReference type="OrthoDB" id="3339508at2"/>
<dbReference type="Proteomes" id="UP000305921">
    <property type="component" value="Unassembled WGS sequence"/>
</dbReference>
<protein>
    <submittedName>
        <fullName evidence="2">Transposase</fullName>
    </submittedName>
</protein>